<comment type="caution">
    <text evidence="2">The sequence shown here is derived from an EMBL/GenBank/DDBJ whole genome shotgun (WGS) entry which is preliminary data.</text>
</comment>
<accession>A0A814HJP6</accession>
<evidence type="ECO:0000313" key="2">
    <source>
        <dbReference type="EMBL" id="CAF1011097.1"/>
    </source>
</evidence>
<dbReference type="InterPro" id="IPR036397">
    <property type="entry name" value="RNaseH_sf"/>
</dbReference>
<dbReference type="AlphaFoldDB" id="A0A814HJP6"/>
<dbReference type="InterPro" id="IPR001584">
    <property type="entry name" value="Integrase_cat-core"/>
</dbReference>
<dbReference type="InterPro" id="IPR012337">
    <property type="entry name" value="RNaseH-like_sf"/>
</dbReference>
<dbReference type="PANTHER" id="PTHR37984">
    <property type="entry name" value="PROTEIN CBG26694"/>
    <property type="match status" value="1"/>
</dbReference>
<dbReference type="GO" id="GO:0003676">
    <property type="term" value="F:nucleic acid binding"/>
    <property type="evidence" value="ECO:0007669"/>
    <property type="project" value="InterPro"/>
</dbReference>
<dbReference type="Gene3D" id="3.30.420.10">
    <property type="entry name" value="Ribonuclease H-like superfamily/Ribonuclease H"/>
    <property type="match status" value="1"/>
</dbReference>
<dbReference type="OrthoDB" id="10059746at2759"/>
<dbReference type="InterPro" id="IPR050951">
    <property type="entry name" value="Retrovirus_Pol_polyprotein"/>
</dbReference>
<evidence type="ECO:0000313" key="3">
    <source>
        <dbReference type="Proteomes" id="UP000663879"/>
    </source>
</evidence>
<reference evidence="2" key="1">
    <citation type="submission" date="2021-02" db="EMBL/GenBank/DDBJ databases">
        <authorList>
            <person name="Nowell W R."/>
        </authorList>
    </citation>
    <scope>NUCLEOTIDE SEQUENCE</scope>
    <source>
        <strain evidence="2">Ploen Becks lab</strain>
    </source>
</reference>
<dbReference type="PROSITE" id="PS50994">
    <property type="entry name" value="INTEGRASE"/>
    <property type="match status" value="1"/>
</dbReference>
<dbReference type="SUPFAM" id="SSF53098">
    <property type="entry name" value="Ribonuclease H-like"/>
    <property type="match status" value="1"/>
</dbReference>
<name>A0A814HJP6_9BILA</name>
<dbReference type="Proteomes" id="UP000663879">
    <property type="component" value="Unassembled WGS sequence"/>
</dbReference>
<dbReference type="GO" id="GO:0015074">
    <property type="term" value="P:DNA integration"/>
    <property type="evidence" value="ECO:0007669"/>
    <property type="project" value="InterPro"/>
</dbReference>
<evidence type="ECO:0000259" key="1">
    <source>
        <dbReference type="PROSITE" id="PS50994"/>
    </source>
</evidence>
<dbReference type="EMBL" id="CAJNOC010004141">
    <property type="protein sequence ID" value="CAF1011097.1"/>
    <property type="molecule type" value="Genomic_DNA"/>
</dbReference>
<feature type="domain" description="Integrase catalytic" evidence="1">
    <location>
        <begin position="39"/>
        <end position="184"/>
    </location>
</feature>
<proteinExistence type="predicted"/>
<dbReference type="PANTHER" id="PTHR37984:SF5">
    <property type="entry name" value="PROTEIN NYNRIN-LIKE"/>
    <property type="match status" value="1"/>
</dbReference>
<keyword evidence="3" id="KW-1185">Reference proteome</keyword>
<gene>
    <name evidence="2" type="ORF">OXX778_LOCUS16894</name>
</gene>
<protein>
    <recommendedName>
        <fullName evidence="1">Integrase catalytic domain-containing protein</fullName>
    </recommendedName>
</protein>
<sequence length="184" mass="21090">MLPACKKNHINLTGEMINSFNNTCQQCVLNKKRNKTTGLVVKPILSHNFNSRAQMGLKDMQTLLDGEFKWIMVYQDHFTKFILLRALKSKSSVEVTNALFDIFSTLRIPAILQSDNGREFRNQIVLALKAMWPDFSLIYGRARHPQSQGSVERANADIKKMLYFYDVLLPIPDVDKGLGSWGFY</sequence>
<organism evidence="2 3">
    <name type="scientific">Brachionus calyciflorus</name>
    <dbReference type="NCBI Taxonomy" id="104777"/>
    <lineage>
        <taxon>Eukaryota</taxon>
        <taxon>Metazoa</taxon>
        <taxon>Spiralia</taxon>
        <taxon>Gnathifera</taxon>
        <taxon>Rotifera</taxon>
        <taxon>Eurotatoria</taxon>
        <taxon>Monogononta</taxon>
        <taxon>Pseudotrocha</taxon>
        <taxon>Ploima</taxon>
        <taxon>Brachionidae</taxon>
        <taxon>Brachionus</taxon>
    </lineage>
</organism>